<dbReference type="RefSeq" id="XP_028968105.1">
    <property type="nucleotide sequence ID" value="XM_029112272.1"/>
</dbReference>
<evidence type="ECO:0000256" key="6">
    <source>
        <dbReference type="ARBA" id="ARBA00022833"/>
    </source>
</evidence>
<dbReference type="InterPro" id="IPR036236">
    <property type="entry name" value="Znf_C2H2_sf"/>
</dbReference>
<evidence type="ECO:0000256" key="12">
    <source>
        <dbReference type="PROSITE-ProRule" id="PRU00042"/>
    </source>
</evidence>
<dbReference type="PANTHER" id="PTHR24394">
    <property type="entry name" value="ZINC FINGER PROTEIN"/>
    <property type="match status" value="1"/>
</dbReference>
<dbReference type="GO" id="GO:0003677">
    <property type="term" value="F:DNA binding"/>
    <property type="evidence" value="ECO:0007669"/>
    <property type="project" value="UniProtKB-KW"/>
</dbReference>
<dbReference type="GO" id="GO:0008270">
    <property type="term" value="F:zinc ion binding"/>
    <property type="evidence" value="ECO:0007669"/>
    <property type="project" value="UniProtKB-KW"/>
</dbReference>
<keyword evidence="8" id="KW-0238">DNA-binding</keyword>
<evidence type="ECO:0000256" key="1">
    <source>
        <dbReference type="ARBA" id="ARBA00004123"/>
    </source>
</evidence>
<evidence type="ECO:0000256" key="3">
    <source>
        <dbReference type="ARBA" id="ARBA00022723"/>
    </source>
</evidence>
<proteinExistence type="inferred from homology"/>
<evidence type="ECO:0000256" key="9">
    <source>
        <dbReference type="ARBA" id="ARBA00023163"/>
    </source>
</evidence>
<organism evidence="15 16">
    <name type="scientific">Galendromus occidentalis</name>
    <name type="common">western predatory mite</name>
    <dbReference type="NCBI Taxonomy" id="34638"/>
    <lineage>
        <taxon>Eukaryota</taxon>
        <taxon>Metazoa</taxon>
        <taxon>Ecdysozoa</taxon>
        <taxon>Arthropoda</taxon>
        <taxon>Chelicerata</taxon>
        <taxon>Arachnida</taxon>
        <taxon>Acari</taxon>
        <taxon>Parasitiformes</taxon>
        <taxon>Mesostigmata</taxon>
        <taxon>Gamasina</taxon>
        <taxon>Phytoseioidea</taxon>
        <taxon>Phytoseiidae</taxon>
        <taxon>Typhlodrominae</taxon>
        <taxon>Galendromus</taxon>
    </lineage>
</organism>
<comment type="subcellular location">
    <subcellularLocation>
        <location evidence="1">Nucleus</location>
    </subcellularLocation>
</comment>
<comment type="similarity">
    <text evidence="2">Belongs to the krueppel C2H2-type zinc-finger protein family.</text>
</comment>
<dbReference type="FunFam" id="3.30.160.60:FF:000075">
    <property type="entry name" value="Putative zinc finger protein 536"/>
    <property type="match status" value="1"/>
</dbReference>
<dbReference type="FunFam" id="3.30.160.60:FF:000100">
    <property type="entry name" value="Zinc finger 45-like"/>
    <property type="match status" value="1"/>
</dbReference>
<feature type="region of interest" description="Disordered" evidence="13">
    <location>
        <begin position="1"/>
        <end position="55"/>
    </location>
</feature>
<dbReference type="InterPro" id="IPR013087">
    <property type="entry name" value="Znf_C2H2_type"/>
</dbReference>
<feature type="domain" description="C2H2-type" evidence="14">
    <location>
        <begin position="328"/>
        <end position="355"/>
    </location>
</feature>
<dbReference type="SUPFAM" id="SSF57667">
    <property type="entry name" value="beta-beta-alpha zinc fingers"/>
    <property type="match status" value="4"/>
</dbReference>
<dbReference type="Pfam" id="PF00096">
    <property type="entry name" value="zf-C2H2"/>
    <property type="match status" value="3"/>
</dbReference>
<evidence type="ECO:0000313" key="15">
    <source>
        <dbReference type="Proteomes" id="UP000694867"/>
    </source>
</evidence>
<name>A0AAJ7SGB4_9ACAR</name>
<evidence type="ECO:0000313" key="16">
    <source>
        <dbReference type="RefSeq" id="XP_028968105.1"/>
    </source>
</evidence>
<evidence type="ECO:0000256" key="5">
    <source>
        <dbReference type="ARBA" id="ARBA00022771"/>
    </source>
</evidence>
<accession>A0AAJ7SGB4</accession>
<dbReference type="GO" id="GO:0000981">
    <property type="term" value="F:DNA-binding transcription factor activity, RNA polymerase II-specific"/>
    <property type="evidence" value="ECO:0007669"/>
    <property type="project" value="TreeGrafter"/>
</dbReference>
<dbReference type="FunFam" id="3.30.160.60:FF:000025">
    <property type="entry name" value="Spalt-like transcription factor 1"/>
    <property type="match status" value="1"/>
</dbReference>
<gene>
    <name evidence="16" type="primary">LOC114828380</name>
</gene>
<feature type="domain" description="C2H2-type" evidence="14">
    <location>
        <begin position="179"/>
        <end position="207"/>
    </location>
</feature>
<evidence type="ECO:0000256" key="4">
    <source>
        <dbReference type="ARBA" id="ARBA00022737"/>
    </source>
</evidence>
<evidence type="ECO:0000259" key="14">
    <source>
        <dbReference type="PROSITE" id="PS50157"/>
    </source>
</evidence>
<dbReference type="PANTHER" id="PTHR24394:SF29">
    <property type="entry name" value="MYONEURIN"/>
    <property type="match status" value="1"/>
</dbReference>
<dbReference type="PROSITE" id="PS50157">
    <property type="entry name" value="ZINC_FINGER_C2H2_2"/>
    <property type="match status" value="5"/>
</dbReference>
<sequence length="386" mass="43516">MWHKVFDPQAPSAVPVPPAHQTRIEHSQVYPAPTSPPSSPPQITPLSLTKQNEDRPPVITHSVIFHDERKGAFQAVRASKLMGSLHIPVVPAVQMPSVIIPLNSTVGASTAPSNLAPLSVPEAAAEEPLAAPVHTVHRPTPTRVVGMAGPSNSSNVPPSQLIARRMRAGATLTGSFTRKPCPYCVNKSFPSYKDLERHLRTHTGERPYPCNLCDYRFSIASNFYRIHMRSHTGERPYRCLLCQKPFPSGAHLRIHLRIHTGERPYSCPHCDYRAKQSGHLKNHLIRTHPEKPIVVTRSDENYVQALRFSFRTRDSDKQKENLERGERPVCSICGKDFSTTWHMRVHMRGHTNERPYPCTICEKAFTQKGNLKAHMQRHHKNFRPST</sequence>
<evidence type="ECO:0000256" key="2">
    <source>
        <dbReference type="ARBA" id="ARBA00006991"/>
    </source>
</evidence>
<dbReference type="GO" id="GO:0005634">
    <property type="term" value="C:nucleus"/>
    <property type="evidence" value="ECO:0007669"/>
    <property type="project" value="UniProtKB-SubCell"/>
</dbReference>
<comment type="similarity">
    <text evidence="11">Belongs to the sal C2H2-type zinc-finger protein family.</text>
</comment>
<keyword evidence="3" id="KW-0479">Metal-binding</keyword>
<dbReference type="PROSITE" id="PS00028">
    <property type="entry name" value="ZINC_FINGER_C2H2_1"/>
    <property type="match status" value="3"/>
</dbReference>
<dbReference type="Proteomes" id="UP000694867">
    <property type="component" value="Unplaced"/>
</dbReference>
<evidence type="ECO:0000256" key="8">
    <source>
        <dbReference type="ARBA" id="ARBA00023125"/>
    </source>
</evidence>
<evidence type="ECO:0000256" key="11">
    <source>
        <dbReference type="ARBA" id="ARBA00038474"/>
    </source>
</evidence>
<keyword evidence="10" id="KW-0539">Nucleus</keyword>
<keyword evidence="7" id="KW-0805">Transcription regulation</keyword>
<evidence type="ECO:0000256" key="13">
    <source>
        <dbReference type="SAM" id="MobiDB-lite"/>
    </source>
</evidence>
<protein>
    <submittedName>
        <fullName evidence="16">Zinc finger protein 544-like</fullName>
    </submittedName>
</protein>
<keyword evidence="4" id="KW-0677">Repeat</keyword>
<feature type="domain" description="C2H2-type" evidence="14">
    <location>
        <begin position="356"/>
        <end position="384"/>
    </location>
</feature>
<feature type="compositionally biased region" description="Pro residues" evidence="13">
    <location>
        <begin position="33"/>
        <end position="43"/>
    </location>
</feature>
<dbReference type="Gene3D" id="3.30.160.60">
    <property type="entry name" value="Classic Zinc Finger"/>
    <property type="match status" value="6"/>
</dbReference>
<evidence type="ECO:0000256" key="10">
    <source>
        <dbReference type="ARBA" id="ARBA00023242"/>
    </source>
</evidence>
<feature type="domain" description="C2H2-type" evidence="14">
    <location>
        <begin position="208"/>
        <end position="236"/>
    </location>
</feature>
<keyword evidence="6" id="KW-0862">Zinc</keyword>
<reference evidence="16" key="1">
    <citation type="submission" date="2025-08" db="UniProtKB">
        <authorList>
            <consortium name="RefSeq"/>
        </authorList>
    </citation>
    <scope>IDENTIFICATION</scope>
</reference>
<dbReference type="FunFam" id="3.30.160.60:FF:001156">
    <property type="entry name" value="Zinc finger protein 407"/>
    <property type="match status" value="1"/>
</dbReference>
<dbReference type="GeneID" id="114828380"/>
<keyword evidence="15" id="KW-1185">Reference proteome</keyword>
<evidence type="ECO:0000256" key="7">
    <source>
        <dbReference type="ARBA" id="ARBA00023015"/>
    </source>
</evidence>
<dbReference type="FunFam" id="3.30.160.60:FF:001498">
    <property type="entry name" value="Zinc finger protein 404"/>
    <property type="match status" value="1"/>
</dbReference>
<keyword evidence="9" id="KW-0804">Transcription</keyword>
<dbReference type="Pfam" id="PF13894">
    <property type="entry name" value="zf-C2H2_4"/>
    <property type="match status" value="1"/>
</dbReference>
<feature type="domain" description="C2H2-type" evidence="14">
    <location>
        <begin position="237"/>
        <end position="264"/>
    </location>
</feature>
<dbReference type="KEGG" id="goe:114828380"/>
<keyword evidence="5 12" id="KW-0863">Zinc-finger</keyword>
<dbReference type="SMART" id="SM00355">
    <property type="entry name" value="ZnF_C2H2"/>
    <property type="match status" value="6"/>
</dbReference>
<dbReference type="AlphaFoldDB" id="A0AAJ7SGB4"/>